<evidence type="ECO:0000313" key="16">
    <source>
        <dbReference type="Proteomes" id="UP000887564"/>
    </source>
</evidence>
<proteinExistence type="inferred from homology"/>
<dbReference type="GO" id="GO:0000287">
    <property type="term" value="F:magnesium ion binding"/>
    <property type="evidence" value="ECO:0007669"/>
    <property type="project" value="InterPro"/>
</dbReference>
<dbReference type="FunFam" id="2.40.33.10:FF:000001">
    <property type="entry name" value="Pyruvate kinase"/>
    <property type="match status" value="1"/>
</dbReference>
<dbReference type="SUPFAM" id="SSF50800">
    <property type="entry name" value="PK beta-barrel domain-like"/>
    <property type="match status" value="1"/>
</dbReference>
<dbReference type="AlphaFoldDB" id="A0A914RNM0"/>
<dbReference type="Pfam" id="PF00224">
    <property type="entry name" value="PK"/>
    <property type="match status" value="1"/>
</dbReference>
<dbReference type="InterPro" id="IPR015806">
    <property type="entry name" value="Pyrv_Knase_insert_dom_sf"/>
</dbReference>
<keyword evidence="6" id="KW-0479">Metal-binding</keyword>
<comment type="cofactor">
    <cofactor evidence="1">
        <name>K(+)</name>
        <dbReference type="ChEBI" id="CHEBI:29103"/>
    </cofactor>
</comment>
<dbReference type="PANTHER" id="PTHR11817">
    <property type="entry name" value="PYRUVATE KINASE"/>
    <property type="match status" value="1"/>
</dbReference>
<reference evidence="17" key="1">
    <citation type="submission" date="2022-11" db="UniProtKB">
        <authorList>
            <consortium name="WormBaseParasite"/>
        </authorList>
    </citation>
    <scope>IDENTIFICATION</scope>
</reference>
<keyword evidence="12" id="KW-0670">Pyruvate</keyword>
<evidence type="ECO:0000256" key="14">
    <source>
        <dbReference type="RuleBase" id="RU000504"/>
    </source>
</evidence>
<evidence type="ECO:0000256" key="7">
    <source>
        <dbReference type="ARBA" id="ARBA00022741"/>
    </source>
</evidence>
<keyword evidence="5 14" id="KW-0808">Transferase</keyword>
<keyword evidence="7" id="KW-0547">Nucleotide-binding</keyword>
<evidence type="ECO:0000256" key="4">
    <source>
        <dbReference type="ARBA" id="ARBA00012142"/>
    </source>
</evidence>
<evidence type="ECO:0000256" key="8">
    <source>
        <dbReference type="ARBA" id="ARBA00022777"/>
    </source>
</evidence>
<evidence type="ECO:0000256" key="12">
    <source>
        <dbReference type="ARBA" id="ARBA00023317"/>
    </source>
</evidence>
<organism evidence="16 17">
    <name type="scientific">Parascaris equorum</name>
    <name type="common">Equine roundworm</name>
    <dbReference type="NCBI Taxonomy" id="6256"/>
    <lineage>
        <taxon>Eukaryota</taxon>
        <taxon>Metazoa</taxon>
        <taxon>Ecdysozoa</taxon>
        <taxon>Nematoda</taxon>
        <taxon>Chromadorea</taxon>
        <taxon>Rhabditida</taxon>
        <taxon>Spirurina</taxon>
        <taxon>Ascaridomorpha</taxon>
        <taxon>Ascaridoidea</taxon>
        <taxon>Ascarididae</taxon>
        <taxon>Parascaris</taxon>
    </lineage>
</organism>
<keyword evidence="9" id="KW-0067">ATP-binding</keyword>
<dbReference type="EC" id="2.7.1.40" evidence="4 14"/>
<comment type="catalytic activity">
    <reaction evidence="13">
        <text>pyruvate + ATP = phosphoenolpyruvate + ADP + H(+)</text>
        <dbReference type="Rhea" id="RHEA:18157"/>
        <dbReference type="ChEBI" id="CHEBI:15361"/>
        <dbReference type="ChEBI" id="CHEBI:15378"/>
        <dbReference type="ChEBI" id="CHEBI:30616"/>
        <dbReference type="ChEBI" id="CHEBI:58702"/>
        <dbReference type="ChEBI" id="CHEBI:456216"/>
        <dbReference type="EC" id="2.7.1.40"/>
    </reaction>
    <physiologicalReaction direction="right-to-left" evidence="13">
        <dbReference type="Rhea" id="RHEA:18159"/>
    </physiologicalReaction>
</comment>
<dbReference type="InterPro" id="IPR011037">
    <property type="entry name" value="Pyrv_Knase-like_insert_dom_sf"/>
</dbReference>
<evidence type="ECO:0000259" key="15">
    <source>
        <dbReference type="Pfam" id="PF00224"/>
    </source>
</evidence>
<dbReference type="InterPro" id="IPR015793">
    <property type="entry name" value="Pyrv_Knase_brl"/>
</dbReference>
<feature type="domain" description="Pyruvate kinase barrel" evidence="15">
    <location>
        <begin position="41"/>
        <end position="195"/>
    </location>
</feature>
<dbReference type="SUPFAM" id="SSF51621">
    <property type="entry name" value="Phosphoenolpyruvate/pyruvate domain"/>
    <property type="match status" value="1"/>
</dbReference>
<dbReference type="PROSITE" id="PS00110">
    <property type="entry name" value="PYRUVATE_KINASE"/>
    <property type="match status" value="1"/>
</dbReference>
<sequence length="195" mass="21633">MKPFTPEERRYPPDVKLTGNSRLAELHSFSTMLICVTVNQDEGATADVEVKKDSTVTLTIDPKYKDKCTEEKIYIDYRNITKAVCPGKRIFIDDGLICLCVTKVDDEEILCVVENGGMLGSRKGVNLPGSSVDLPPITEKDFADLQFGIQQNIDIVFASFARSAAGIREIRKALGEKGKHIKVIAKIENQQGVER</sequence>
<keyword evidence="11 14" id="KW-0324">Glycolysis</keyword>
<dbReference type="GO" id="GO:0030955">
    <property type="term" value="F:potassium ion binding"/>
    <property type="evidence" value="ECO:0007669"/>
    <property type="project" value="InterPro"/>
</dbReference>
<evidence type="ECO:0000313" key="17">
    <source>
        <dbReference type="WBParaSite" id="PEQ_0000809901-mRNA-1"/>
    </source>
</evidence>
<dbReference type="Proteomes" id="UP000887564">
    <property type="component" value="Unplaced"/>
</dbReference>
<keyword evidence="8 14" id="KW-0418">Kinase</keyword>
<dbReference type="PRINTS" id="PR01050">
    <property type="entry name" value="PYRUVTKNASE"/>
</dbReference>
<evidence type="ECO:0000256" key="3">
    <source>
        <dbReference type="ARBA" id="ARBA00008663"/>
    </source>
</evidence>
<dbReference type="GO" id="GO:0016301">
    <property type="term" value="F:kinase activity"/>
    <property type="evidence" value="ECO:0007669"/>
    <property type="project" value="UniProtKB-KW"/>
</dbReference>
<comment type="similarity">
    <text evidence="3 14">Belongs to the pyruvate kinase family.</text>
</comment>
<dbReference type="InterPro" id="IPR015813">
    <property type="entry name" value="Pyrv/PenolPyrv_kinase-like_dom"/>
</dbReference>
<dbReference type="GO" id="GO:0005524">
    <property type="term" value="F:ATP binding"/>
    <property type="evidence" value="ECO:0007669"/>
    <property type="project" value="UniProtKB-KW"/>
</dbReference>
<accession>A0A914RNM0</accession>
<keyword evidence="16" id="KW-1185">Reference proteome</keyword>
<evidence type="ECO:0000256" key="1">
    <source>
        <dbReference type="ARBA" id="ARBA00001958"/>
    </source>
</evidence>
<evidence type="ECO:0000256" key="9">
    <source>
        <dbReference type="ARBA" id="ARBA00022840"/>
    </source>
</evidence>
<evidence type="ECO:0000256" key="11">
    <source>
        <dbReference type="ARBA" id="ARBA00023152"/>
    </source>
</evidence>
<keyword evidence="10 14" id="KW-0460">Magnesium</keyword>
<evidence type="ECO:0000256" key="5">
    <source>
        <dbReference type="ARBA" id="ARBA00022679"/>
    </source>
</evidence>
<dbReference type="WBParaSite" id="PEQ_0000809901-mRNA-1">
    <property type="protein sequence ID" value="PEQ_0000809901-mRNA-1"/>
    <property type="gene ID" value="PEQ_0000809901"/>
</dbReference>
<evidence type="ECO:0000256" key="6">
    <source>
        <dbReference type="ARBA" id="ARBA00022723"/>
    </source>
</evidence>
<name>A0A914RNM0_PAREQ</name>
<evidence type="ECO:0000256" key="13">
    <source>
        <dbReference type="ARBA" id="ARBA00048967"/>
    </source>
</evidence>
<evidence type="ECO:0000256" key="10">
    <source>
        <dbReference type="ARBA" id="ARBA00022842"/>
    </source>
</evidence>
<protein>
    <recommendedName>
        <fullName evidence="4 14">Pyruvate kinase</fullName>
        <ecNumber evidence="4 14">2.7.1.40</ecNumber>
    </recommendedName>
</protein>
<evidence type="ECO:0000256" key="2">
    <source>
        <dbReference type="ARBA" id="ARBA00004997"/>
    </source>
</evidence>
<dbReference type="GO" id="GO:0004743">
    <property type="term" value="F:pyruvate kinase activity"/>
    <property type="evidence" value="ECO:0007669"/>
    <property type="project" value="UniProtKB-EC"/>
</dbReference>
<dbReference type="InterPro" id="IPR018209">
    <property type="entry name" value="Pyrv_Knase_AS"/>
</dbReference>
<dbReference type="Gene3D" id="2.40.33.10">
    <property type="entry name" value="PK beta-barrel domain-like"/>
    <property type="match status" value="1"/>
</dbReference>
<dbReference type="InterPro" id="IPR001697">
    <property type="entry name" value="Pyr_Knase"/>
</dbReference>
<comment type="pathway">
    <text evidence="2 14">Carbohydrate degradation; glycolysis; pyruvate from D-glyceraldehyde 3-phosphate: step 5/5.</text>
</comment>